<reference evidence="1 2" key="1">
    <citation type="submission" date="2017-05" db="EMBL/GenBank/DDBJ databases">
        <authorList>
            <person name="Varghese N."/>
            <person name="Submissions S."/>
        </authorList>
    </citation>
    <scope>NUCLEOTIDE SEQUENCE [LARGE SCALE GENOMIC DNA]</scope>
    <source>
        <strain evidence="1 2">DSM 21194</strain>
    </source>
</reference>
<dbReference type="EMBL" id="FXTH01000019">
    <property type="protein sequence ID" value="SMO87973.1"/>
    <property type="molecule type" value="Genomic_DNA"/>
</dbReference>
<evidence type="ECO:0000313" key="2">
    <source>
        <dbReference type="Proteomes" id="UP000317593"/>
    </source>
</evidence>
<protein>
    <submittedName>
        <fullName evidence="1">Uncharacterized protein</fullName>
    </submittedName>
</protein>
<name>A0A521EVM3_9BACT</name>
<keyword evidence="2" id="KW-1185">Reference proteome</keyword>
<dbReference type="AlphaFoldDB" id="A0A521EVM3"/>
<sequence>MNVRTAQQEHGTGLRAGERLGTYEYAYTLTL</sequence>
<accession>A0A521EVM3</accession>
<dbReference type="Proteomes" id="UP000317593">
    <property type="component" value="Unassembled WGS sequence"/>
</dbReference>
<organism evidence="1 2">
    <name type="scientific">Fodinibius sediminis</name>
    <dbReference type="NCBI Taxonomy" id="1214077"/>
    <lineage>
        <taxon>Bacteria</taxon>
        <taxon>Pseudomonadati</taxon>
        <taxon>Balneolota</taxon>
        <taxon>Balneolia</taxon>
        <taxon>Balneolales</taxon>
        <taxon>Balneolaceae</taxon>
        <taxon>Fodinibius</taxon>
    </lineage>
</organism>
<gene>
    <name evidence="1" type="ORF">SAMN06265218_11942</name>
</gene>
<evidence type="ECO:0000313" key="1">
    <source>
        <dbReference type="EMBL" id="SMO87973.1"/>
    </source>
</evidence>
<proteinExistence type="predicted"/>